<dbReference type="Gene3D" id="3.30.750.24">
    <property type="entry name" value="STAS domain"/>
    <property type="match status" value="1"/>
</dbReference>
<dbReference type="AlphaFoldDB" id="A0A0A5G3Y0"/>
<dbReference type="PANTHER" id="PTHR33745:SF3">
    <property type="entry name" value="RSBT CO-ANTAGONIST PROTEIN RSBRC"/>
    <property type="match status" value="1"/>
</dbReference>
<dbReference type="STRING" id="1385511.GCA_000425225_03085"/>
<name>A0A0A5G3Y0_9BACI</name>
<dbReference type="EMBL" id="AVPF01000022">
    <property type="protein sequence ID" value="KGX87831.1"/>
    <property type="molecule type" value="Genomic_DNA"/>
</dbReference>
<dbReference type="InterPro" id="IPR051932">
    <property type="entry name" value="Bact_StressResp_Reg"/>
</dbReference>
<proteinExistence type="predicted"/>
<dbReference type="InterPro" id="IPR036513">
    <property type="entry name" value="STAS_dom_sf"/>
</dbReference>
<dbReference type="Pfam" id="PF08678">
    <property type="entry name" value="Rsbr_N"/>
    <property type="match status" value="1"/>
</dbReference>
<dbReference type="PANTHER" id="PTHR33745">
    <property type="entry name" value="RSBT ANTAGONIST PROTEIN RSBS-RELATED"/>
    <property type="match status" value="1"/>
</dbReference>
<dbReference type="Gene3D" id="1.10.490.10">
    <property type="entry name" value="Globins"/>
    <property type="match status" value="1"/>
</dbReference>
<comment type="caution">
    <text evidence="3">The sequence shown here is derived from an EMBL/GenBank/DDBJ whole genome shotgun (WGS) entry which is preliminary data.</text>
</comment>
<gene>
    <name evidence="3" type="ORF">N783_09085</name>
</gene>
<sequence length="289" mass="32525">MEANLKEIVLNNSNEIVKMWLEEIERNRKHDYTSTISDELFESTNREFVNVIFSSLEKEGLTNDIEGFAERLINLGWPLSYLTDGMQAFRRVTINYILSQSNKVDTTYFSTVLSKVDEWVDPIINQLVNEYSGSWENIVSLQKVALQELSAPLIPVMENITVMPLIGTIDTERAKLIMENLLDGVIKHHAEVVLIDITGVPVVDTMVAHHIIQAAEAVRLVGSTCILVGIRPEIAQTIVNLGIDLSKFPTKSSLKKGFESALELTNRKIVGIENTNKDIEELVDSLDRE</sequence>
<reference evidence="3 4" key="1">
    <citation type="submission" date="2013-08" db="EMBL/GenBank/DDBJ databases">
        <authorList>
            <person name="Huang J."/>
            <person name="Wang G."/>
        </authorList>
    </citation>
    <scope>NUCLEOTIDE SEQUENCE [LARGE SCALE GENOMIC DNA]</scope>
    <source>
        <strain evidence="3 4">BH030004</strain>
    </source>
</reference>
<protein>
    <submittedName>
        <fullName evidence="3">Positive regulator of sigma-B activity</fullName>
    </submittedName>
</protein>
<dbReference type="InterPro" id="IPR012292">
    <property type="entry name" value="Globin/Proto"/>
</dbReference>
<keyword evidence="4" id="KW-1185">Reference proteome</keyword>
<dbReference type="OrthoDB" id="9800154at2"/>
<organism evidence="3 4">
    <name type="scientific">Pontibacillus marinus BH030004 = DSM 16465</name>
    <dbReference type="NCBI Taxonomy" id="1385511"/>
    <lineage>
        <taxon>Bacteria</taxon>
        <taxon>Bacillati</taxon>
        <taxon>Bacillota</taxon>
        <taxon>Bacilli</taxon>
        <taxon>Bacillales</taxon>
        <taxon>Bacillaceae</taxon>
        <taxon>Pontibacillus</taxon>
    </lineage>
</organism>
<evidence type="ECO:0000259" key="2">
    <source>
        <dbReference type="PROSITE" id="PS50801"/>
    </source>
</evidence>
<dbReference type="GO" id="GO:0019825">
    <property type="term" value="F:oxygen binding"/>
    <property type="evidence" value="ECO:0007669"/>
    <property type="project" value="InterPro"/>
</dbReference>
<dbReference type="eggNOG" id="COG1366">
    <property type="taxonomic scope" value="Bacteria"/>
</dbReference>
<dbReference type="Proteomes" id="UP000030403">
    <property type="component" value="Unassembled WGS sequence"/>
</dbReference>
<dbReference type="SUPFAM" id="SSF52091">
    <property type="entry name" value="SpoIIaa-like"/>
    <property type="match status" value="1"/>
</dbReference>
<evidence type="ECO:0000256" key="1">
    <source>
        <dbReference type="ARBA" id="ARBA00022553"/>
    </source>
</evidence>
<dbReference type="GO" id="GO:0020037">
    <property type="term" value="F:heme binding"/>
    <property type="evidence" value="ECO:0007669"/>
    <property type="project" value="InterPro"/>
</dbReference>
<keyword evidence="1" id="KW-0597">Phosphoprotein</keyword>
<dbReference type="CDD" id="cd19413">
    <property type="entry name" value="RsbR_N-like"/>
    <property type="match status" value="1"/>
</dbReference>
<dbReference type="CDD" id="cd07041">
    <property type="entry name" value="STAS_RsbR_RsbS_like"/>
    <property type="match status" value="1"/>
</dbReference>
<accession>A0A0A5G3Y0</accession>
<dbReference type="InterPro" id="IPR014792">
    <property type="entry name" value="RsbRA_N"/>
</dbReference>
<dbReference type="PROSITE" id="PS50801">
    <property type="entry name" value="STAS"/>
    <property type="match status" value="1"/>
</dbReference>
<dbReference type="InterPro" id="IPR002645">
    <property type="entry name" value="STAS_dom"/>
</dbReference>
<evidence type="ECO:0000313" key="3">
    <source>
        <dbReference type="EMBL" id="KGX87831.1"/>
    </source>
</evidence>
<dbReference type="RefSeq" id="WP_027446722.1">
    <property type="nucleotide sequence ID" value="NZ_AULJ01000039.1"/>
</dbReference>
<dbReference type="Pfam" id="PF01740">
    <property type="entry name" value="STAS"/>
    <property type="match status" value="1"/>
</dbReference>
<feature type="domain" description="STAS" evidence="2">
    <location>
        <begin position="150"/>
        <end position="261"/>
    </location>
</feature>
<evidence type="ECO:0000313" key="4">
    <source>
        <dbReference type="Proteomes" id="UP000030403"/>
    </source>
</evidence>